<comment type="subcellular location">
    <subcellularLocation>
        <location evidence="1">Cell membrane</location>
        <topology evidence="1">Multi-pass membrane protein</topology>
    </subcellularLocation>
</comment>
<feature type="transmembrane region" description="Helical" evidence="7">
    <location>
        <begin position="12"/>
        <end position="31"/>
    </location>
</feature>
<reference evidence="8 9" key="1">
    <citation type="journal article" date="2012" name="Appl. Environ. Microbiol.">
        <title>Genome Sequence of Thermotolerant Bacillus methanolicus: Features and Regulation Related to Methylotrophy and Production of L-Lysine and L-Glutamate from Methanol.</title>
        <authorList>
            <person name="Heggeset T.M."/>
            <person name="Krog A."/>
            <person name="Balzer S."/>
            <person name="Wentzel A."/>
            <person name="Ellingsen T.E."/>
            <person name="Brautaset T."/>
        </authorList>
    </citation>
    <scope>NUCLEOTIDE SEQUENCE [LARGE SCALE GENOMIC DNA]</scope>
    <source>
        <strain evidence="8 9">PB1</strain>
    </source>
</reference>
<feature type="transmembrane region" description="Helical" evidence="7">
    <location>
        <begin position="157"/>
        <end position="179"/>
    </location>
</feature>
<dbReference type="Pfam" id="PF03773">
    <property type="entry name" value="ArsP_1"/>
    <property type="match status" value="1"/>
</dbReference>
<dbReference type="Proteomes" id="UP000010523">
    <property type="component" value="Unassembled WGS sequence"/>
</dbReference>
<evidence type="ECO:0000256" key="7">
    <source>
        <dbReference type="SAM" id="Phobius"/>
    </source>
</evidence>
<evidence type="ECO:0000256" key="2">
    <source>
        <dbReference type="ARBA" id="ARBA00006386"/>
    </source>
</evidence>
<keyword evidence="6 7" id="KW-0472">Membrane</keyword>
<dbReference type="InterPro" id="IPR052923">
    <property type="entry name" value="UPF0718"/>
</dbReference>
<evidence type="ECO:0008006" key="10">
    <source>
        <dbReference type="Google" id="ProtNLM"/>
    </source>
</evidence>
<dbReference type="AlphaFoldDB" id="I3DV53"/>
<evidence type="ECO:0000313" key="8">
    <source>
        <dbReference type="EMBL" id="EIJ78124.1"/>
    </source>
</evidence>
<proteinExistence type="inferred from homology"/>
<evidence type="ECO:0000256" key="6">
    <source>
        <dbReference type="ARBA" id="ARBA00023136"/>
    </source>
</evidence>
<feature type="transmembrane region" description="Helical" evidence="7">
    <location>
        <begin position="274"/>
        <end position="295"/>
    </location>
</feature>
<dbReference type="OrthoDB" id="9810876at2"/>
<keyword evidence="3" id="KW-1003">Cell membrane</keyword>
<comment type="caution">
    <text evidence="8">The sequence shown here is derived from an EMBL/GenBank/DDBJ whole genome shotgun (WGS) entry which is preliminary data.</text>
</comment>
<gene>
    <name evidence="8" type="ORF">PB1_11209</name>
</gene>
<comment type="similarity">
    <text evidence="2">Belongs to the UPF0718 family.</text>
</comment>
<dbReference type="eggNOG" id="COG0701">
    <property type="taxonomic scope" value="Bacteria"/>
</dbReference>
<feature type="transmembrane region" description="Helical" evidence="7">
    <location>
        <begin position="315"/>
        <end position="334"/>
    </location>
</feature>
<keyword evidence="5 7" id="KW-1133">Transmembrane helix</keyword>
<feature type="transmembrane region" description="Helical" evidence="7">
    <location>
        <begin position="51"/>
        <end position="70"/>
    </location>
</feature>
<feature type="transmembrane region" description="Helical" evidence="7">
    <location>
        <begin position="222"/>
        <end position="240"/>
    </location>
</feature>
<evidence type="ECO:0000256" key="4">
    <source>
        <dbReference type="ARBA" id="ARBA00022692"/>
    </source>
</evidence>
<evidence type="ECO:0000256" key="3">
    <source>
        <dbReference type="ARBA" id="ARBA00022475"/>
    </source>
</evidence>
<feature type="transmembrane region" description="Helical" evidence="7">
    <location>
        <begin position="252"/>
        <end position="268"/>
    </location>
</feature>
<evidence type="ECO:0000256" key="5">
    <source>
        <dbReference type="ARBA" id="ARBA00022989"/>
    </source>
</evidence>
<feature type="transmembrane region" description="Helical" evidence="7">
    <location>
        <begin position="91"/>
        <end position="113"/>
    </location>
</feature>
<dbReference type="PANTHER" id="PTHR34184">
    <property type="entry name" value="UPF0718 PROTEIN YCGR"/>
    <property type="match status" value="1"/>
</dbReference>
<protein>
    <recommendedName>
        <fullName evidence="10">Permease</fullName>
    </recommendedName>
</protein>
<dbReference type="InterPro" id="IPR005524">
    <property type="entry name" value="DUF318"/>
</dbReference>
<feature type="transmembrane region" description="Helical" evidence="7">
    <location>
        <begin position="125"/>
        <end position="150"/>
    </location>
</feature>
<organism evidence="8 9">
    <name type="scientific">Bacillus methanolicus PB1</name>
    <dbReference type="NCBI Taxonomy" id="997296"/>
    <lineage>
        <taxon>Bacteria</taxon>
        <taxon>Bacillati</taxon>
        <taxon>Bacillota</taxon>
        <taxon>Bacilli</taxon>
        <taxon>Bacillales</taxon>
        <taxon>Bacillaceae</taxon>
        <taxon>Bacillus</taxon>
    </lineage>
</organism>
<keyword evidence="9" id="KW-1185">Reference proteome</keyword>
<dbReference type="PATRIC" id="fig|997296.3.peg.2357"/>
<dbReference type="PANTHER" id="PTHR34184:SF4">
    <property type="entry name" value="UPF0718 PROTEIN YCGR"/>
    <property type="match status" value="1"/>
</dbReference>
<sequence>MDRLFRSYLLDFTGIFIIGFAVYFLSFGINITVNNEAGWRLPPSLLNLNTIFLSILIEALPFVLIGVLIAGMIQIFVKEEHIQRCIPKNKFLAVMMSCVVGACFPACECGIVPIVRKLVAKGVPIYAGIGFLLTGPLINPIVIASTYMAFGNNLKISLLRMIIGFFIAIFVAIAVSFLFKGRQFKETGPLMDVHSHSSDKRLSFTEKFWSMLKHSIDEFFDMGRYLIIGALFAAFVQTYLPAKSLLEAGSGLGSSTLVMMGLAYIMSLCSEADAFIGASFSSIFPTTSILGFLVFGPMIDLKNTIMMLSVFRTRFVLGVLVIITISVFTALMLLHPFI</sequence>
<evidence type="ECO:0000256" key="1">
    <source>
        <dbReference type="ARBA" id="ARBA00004651"/>
    </source>
</evidence>
<dbReference type="STRING" id="997296.PB1_11209"/>
<dbReference type="RefSeq" id="WP_004436353.1">
    <property type="nucleotide sequence ID" value="NZ_AFEU01000003.1"/>
</dbReference>
<keyword evidence="4 7" id="KW-0812">Transmembrane</keyword>
<name>I3DV53_BACMT</name>
<evidence type="ECO:0000313" key="9">
    <source>
        <dbReference type="Proteomes" id="UP000010523"/>
    </source>
</evidence>
<dbReference type="GO" id="GO:0005886">
    <property type="term" value="C:plasma membrane"/>
    <property type="evidence" value="ECO:0007669"/>
    <property type="project" value="UniProtKB-SubCell"/>
</dbReference>
<dbReference type="EMBL" id="AFEU01000003">
    <property type="protein sequence ID" value="EIJ78124.1"/>
    <property type="molecule type" value="Genomic_DNA"/>
</dbReference>
<accession>I3DV53</accession>